<reference evidence="3" key="1">
    <citation type="submission" date="2020-10" db="EMBL/GenBank/DDBJ databases">
        <authorList>
            <person name="Kikuchi T."/>
        </authorList>
    </citation>
    <scope>NUCLEOTIDE SEQUENCE</scope>
    <source>
        <strain evidence="3">NKZ352</strain>
    </source>
</reference>
<dbReference type="GO" id="GO:0000724">
    <property type="term" value="P:double-strand break repair via homologous recombination"/>
    <property type="evidence" value="ECO:0007669"/>
    <property type="project" value="TreeGrafter"/>
</dbReference>
<dbReference type="GO" id="GO:0044818">
    <property type="term" value="P:mitotic G2/M transition checkpoint"/>
    <property type="evidence" value="ECO:0007669"/>
    <property type="project" value="TreeGrafter"/>
</dbReference>
<keyword evidence="4" id="KW-1185">Reference proteome</keyword>
<feature type="region of interest" description="Disordered" evidence="2">
    <location>
        <begin position="116"/>
        <end position="170"/>
    </location>
</feature>
<evidence type="ECO:0000256" key="2">
    <source>
        <dbReference type="SAM" id="MobiDB-lite"/>
    </source>
</evidence>
<organism evidence="3 4">
    <name type="scientific">Caenorhabditis auriculariae</name>
    <dbReference type="NCBI Taxonomy" id="2777116"/>
    <lineage>
        <taxon>Eukaryota</taxon>
        <taxon>Metazoa</taxon>
        <taxon>Ecdysozoa</taxon>
        <taxon>Nematoda</taxon>
        <taxon>Chromadorea</taxon>
        <taxon>Rhabditida</taxon>
        <taxon>Rhabditina</taxon>
        <taxon>Rhabditomorpha</taxon>
        <taxon>Rhabditoidea</taxon>
        <taxon>Rhabditidae</taxon>
        <taxon>Peloderinae</taxon>
        <taxon>Caenorhabditis</taxon>
    </lineage>
</organism>
<proteinExistence type="predicted"/>
<sequence>MTDEPWLKLGQLQPNMQSINTMVIILEPGQIRRTNTGTILVMRVADSTGSINLTLINPEFNETWRSGDILRIKSAYANLYQGGLTLTCGRNSECIKAGEFFMAFIETPFISEQAWPNAAEKPRPSFAEGDGNDRRPSMHSQNRKPPGPPNAPGHRPGNFNAGRGRYTNAQ</sequence>
<dbReference type="Gene3D" id="2.40.50.140">
    <property type="entry name" value="Nucleic acid-binding proteins"/>
    <property type="match status" value="1"/>
</dbReference>
<name>A0A8S1HN61_9PELO</name>
<evidence type="ECO:0000313" key="3">
    <source>
        <dbReference type="EMBL" id="CAD6198085.1"/>
    </source>
</evidence>
<dbReference type="InterPro" id="IPR051231">
    <property type="entry name" value="SOSS-B"/>
</dbReference>
<dbReference type="OrthoDB" id="295715at2759"/>
<dbReference type="InterPro" id="IPR012340">
    <property type="entry name" value="NA-bd_OB-fold"/>
</dbReference>
<dbReference type="GO" id="GO:0070876">
    <property type="term" value="C:SOSS complex"/>
    <property type="evidence" value="ECO:0007669"/>
    <property type="project" value="TreeGrafter"/>
</dbReference>
<evidence type="ECO:0000256" key="1">
    <source>
        <dbReference type="ARBA" id="ARBA00023125"/>
    </source>
</evidence>
<keyword evidence="1" id="KW-0238">DNA-binding</keyword>
<dbReference type="CDD" id="cd04491">
    <property type="entry name" value="SoSSB_OBF"/>
    <property type="match status" value="1"/>
</dbReference>
<accession>A0A8S1HN61</accession>
<dbReference type="GO" id="GO:0010212">
    <property type="term" value="P:response to ionizing radiation"/>
    <property type="evidence" value="ECO:0007669"/>
    <property type="project" value="TreeGrafter"/>
</dbReference>
<dbReference type="PANTHER" id="PTHR13356:SF0">
    <property type="entry name" value="SOSS COMPLEX SUBUNIT B HOMOLOG"/>
    <property type="match status" value="1"/>
</dbReference>
<evidence type="ECO:0000313" key="4">
    <source>
        <dbReference type="Proteomes" id="UP000835052"/>
    </source>
</evidence>
<comment type="caution">
    <text evidence="3">The sequence shown here is derived from an EMBL/GenBank/DDBJ whole genome shotgun (WGS) entry which is preliminary data.</text>
</comment>
<protein>
    <submittedName>
        <fullName evidence="3">Uncharacterized protein</fullName>
    </submittedName>
</protein>
<dbReference type="EMBL" id="CAJGYM010000115">
    <property type="protein sequence ID" value="CAD6198085.1"/>
    <property type="molecule type" value="Genomic_DNA"/>
</dbReference>
<dbReference type="SUPFAM" id="SSF50249">
    <property type="entry name" value="Nucleic acid-binding proteins"/>
    <property type="match status" value="1"/>
</dbReference>
<dbReference type="AlphaFoldDB" id="A0A8S1HN61"/>
<gene>
    <name evidence="3" type="ORF">CAUJ_LOCUS13992</name>
</gene>
<dbReference type="Proteomes" id="UP000835052">
    <property type="component" value="Unassembled WGS sequence"/>
</dbReference>
<dbReference type="GO" id="GO:0003677">
    <property type="term" value="F:DNA binding"/>
    <property type="evidence" value="ECO:0007669"/>
    <property type="project" value="UniProtKB-KW"/>
</dbReference>
<dbReference type="PANTHER" id="PTHR13356">
    <property type="entry name" value="OB FOLD NUCLEIC ACID BINDING PROTEIN-RELATED"/>
    <property type="match status" value="1"/>
</dbReference>